<evidence type="ECO:0000256" key="1">
    <source>
        <dbReference type="ARBA" id="ARBA00004571"/>
    </source>
</evidence>
<evidence type="ECO:0000256" key="8">
    <source>
        <dbReference type="ARBA" id="ARBA00023047"/>
    </source>
</evidence>
<dbReference type="GO" id="GO:0015288">
    <property type="term" value="F:porin activity"/>
    <property type="evidence" value="ECO:0007669"/>
    <property type="project" value="UniProtKB-KW"/>
</dbReference>
<gene>
    <name evidence="17" type="ORF">NITMOv2_1786</name>
</gene>
<dbReference type="PANTHER" id="PTHR33619">
    <property type="entry name" value="POLYSACCHARIDE EXPORT PROTEIN GFCE-RELATED"/>
    <property type="match status" value="1"/>
</dbReference>
<dbReference type="InterPro" id="IPR054765">
    <property type="entry name" value="SLBB_dom"/>
</dbReference>
<dbReference type="InterPro" id="IPR049712">
    <property type="entry name" value="Poly_export"/>
</dbReference>
<keyword evidence="3" id="KW-0813">Transport</keyword>
<dbReference type="Pfam" id="PF02563">
    <property type="entry name" value="Poly_export"/>
    <property type="match status" value="1"/>
</dbReference>
<dbReference type="STRING" id="42253.NITMOv2_1786"/>
<keyword evidence="12" id="KW-0564">Palmitate</keyword>
<evidence type="ECO:0000256" key="3">
    <source>
        <dbReference type="ARBA" id="ARBA00022448"/>
    </source>
</evidence>
<dbReference type="PANTHER" id="PTHR33619:SF3">
    <property type="entry name" value="POLYSACCHARIDE EXPORT PROTEIN GFCE-RELATED"/>
    <property type="match status" value="1"/>
</dbReference>
<keyword evidence="7" id="KW-0732">Signal</keyword>
<dbReference type="PATRIC" id="fig|42253.5.peg.1755"/>
<organism evidence="17 18">
    <name type="scientific">Nitrospira moscoviensis</name>
    <dbReference type="NCBI Taxonomy" id="42253"/>
    <lineage>
        <taxon>Bacteria</taxon>
        <taxon>Pseudomonadati</taxon>
        <taxon>Nitrospirota</taxon>
        <taxon>Nitrospiria</taxon>
        <taxon>Nitrospirales</taxon>
        <taxon>Nitrospiraceae</taxon>
        <taxon>Nitrospira</taxon>
    </lineage>
</organism>
<evidence type="ECO:0000313" key="17">
    <source>
        <dbReference type="EMBL" id="ALA58206.1"/>
    </source>
</evidence>
<evidence type="ECO:0000256" key="7">
    <source>
        <dbReference type="ARBA" id="ARBA00022729"/>
    </source>
</evidence>
<evidence type="ECO:0000256" key="11">
    <source>
        <dbReference type="ARBA" id="ARBA00023136"/>
    </source>
</evidence>
<dbReference type="AlphaFoldDB" id="A0A0K2GB63"/>
<dbReference type="EMBL" id="CP011801">
    <property type="protein sequence ID" value="ALA58206.1"/>
    <property type="molecule type" value="Genomic_DNA"/>
</dbReference>
<evidence type="ECO:0000256" key="10">
    <source>
        <dbReference type="ARBA" id="ARBA00023114"/>
    </source>
</evidence>
<evidence type="ECO:0000256" key="12">
    <source>
        <dbReference type="ARBA" id="ARBA00023139"/>
    </source>
</evidence>
<evidence type="ECO:0008006" key="19">
    <source>
        <dbReference type="Google" id="ProtNLM"/>
    </source>
</evidence>
<feature type="domain" description="SLBB" evidence="16">
    <location>
        <begin position="146"/>
        <end position="227"/>
    </location>
</feature>
<dbReference type="Proteomes" id="UP000069205">
    <property type="component" value="Chromosome"/>
</dbReference>
<accession>A0A0K2GB63</accession>
<dbReference type="PROSITE" id="PS51257">
    <property type="entry name" value="PROKAR_LIPOPROTEIN"/>
    <property type="match status" value="1"/>
</dbReference>
<sequence>MEPAMKRMTKGSFVAAMTVVTIGLASVAGCRNPAQSTLPPSAISAEPPAVPPLPKGDVYADETVPTADTPIETGDTLEIVIRRGAGEEKFTGLVRENGTVSVGFMEIDVGGVTAAEAERRVQEAATAFMRQPRVQVALKKKLLKVKRIFVFGDVKKPGMIPMARNMTMLQAIAAAEYQETALLEEIRVLRGGDLRKPLILTADLARAFTYGDLSRNVALEENDIIFVPREHLGDANEAAKKILPVVQVGVMPLYPAYLLPAFTTVR</sequence>
<keyword evidence="5" id="KW-0762">Sugar transport</keyword>
<dbReference type="KEGG" id="nmv:NITMOv2_1786"/>
<comment type="subcellular location">
    <subcellularLocation>
        <location evidence="1">Cell outer membrane</location>
        <topology evidence="1">Multi-pass membrane protein</topology>
    </subcellularLocation>
</comment>
<dbReference type="Gene3D" id="3.10.560.10">
    <property type="entry name" value="Outer membrane lipoprotein wza domain like"/>
    <property type="match status" value="1"/>
</dbReference>
<keyword evidence="11" id="KW-0472">Membrane</keyword>
<evidence type="ECO:0000256" key="14">
    <source>
        <dbReference type="ARBA" id="ARBA00023288"/>
    </source>
</evidence>
<name>A0A0K2GB63_NITMO</name>
<dbReference type="Pfam" id="PF22461">
    <property type="entry name" value="SLBB_2"/>
    <property type="match status" value="1"/>
</dbReference>
<evidence type="ECO:0000259" key="15">
    <source>
        <dbReference type="Pfam" id="PF02563"/>
    </source>
</evidence>
<evidence type="ECO:0000256" key="13">
    <source>
        <dbReference type="ARBA" id="ARBA00023237"/>
    </source>
</evidence>
<evidence type="ECO:0000256" key="2">
    <source>
        <dbReference type="ARBA" id="ARBA00009450"/>
    </source>
</evidence>
<reference evidence="17 18" key="1">
    <citation type="journal article" date="2015" name="Proc. Natl. Acad. Sci. U.S.A.">
        <title>Expanded metabolic versatility of ubiquitous nitrite-oxidizing bacteria from the genus Nitrospira.</title>
        <authorList>
            <person name="Koch H."/>
            <person name="Lucker S."/>
            <person name="Albertsen M."/>
            <person name="Kitzinger K."/>
            <person name="Herbold C."/>
            <person name="Spieck E."/>
            <person name="Nielsen P.H."/>
            <person name="Wagner M."/>
            <person name="Daims H."/>
        </authorList>
    </citation>
    <scope>NUCLEOTIDE SEQUENCE [LARGE SCALE GENOMIC DNA]</scope>
    <source>
        <strain evidence="17 18">NSP M-1</strain>
    </source>
</reference>
<keyword evidence="8" id="KW-0625">Polysaccharide transport</keyword>
<protein>
    <recommendedName>
        <fullName evidence="19">Polysaccharide export protein</fullName>
    </recommendedName>
</protein>
<dbReference type="GO" id="GO:0015159">
    <property type="term" value="F:polysaccharide transmembrane transporter activity"/>
    <property type="evidence" value="ECO:0007669"/>
    <property type="project" value="InterPro"/>
</dbReference>
<keyword evidence="14" id="KW-0449">Lipoprotein</keyword>
<evidence type="ECO:0000256" key="6">
    <source>
        <dbReference type="ARBA" id="ARBA00022692"/>
    </source>
</evidence>
<keyword evidence="6" id="KW-0812">Transmembrane</keyword>
<keyword evidence="10" id="KW-0626">Porin</keyword>
<keyword evidence="9" id="KW-0406">Ion transport</keyword>
<dbReference type="GO" id="GO:0009279">
    <property type="term" value="C:cell outer membrane"/>
    <property type="evidence" value="ECO:0007669"/>
    <property type="project" value="UniProtKB-SubCell"/>
</dbReference>
<keyword evidence="18" id="KW-1185">Reference proteome</keyword>
<dbReference type="GO" id="GO:0046930">
    <property type="term" value="C:pore complex"/>
    <property type="evidence" value="ECO:0007669"/>
    <property type="project" value="UniProtKB-KW"/>
</dbReference>
<evidence type="ECO:0000256" key="5">
    <source>
        <dbReference type="ARBA" id="ARBA00022597"/>
    </source>
</evidence>
<keyword evidence="13" id="KW-0998">Cell outer membrane</keyword>
<feature type="domain" description="Polysaccharide export protein N-terminal" evidence="15">
    <location>
        <begin position="66"/>
        <end position="138"/>
    </location>
</feature>
<comment type="similarity">
    <text evidence="2">Belongs to the BexD/CtrA/VexA family.</text>
</comment>
<dbReference type="InterPro" id="IPR003715">
    <property type="entry name" value="Poly_export_N"/>
</dbReference>
<dbReference type="GO" id="GO:0006811">
    <property type="term" value="P:monoatomic ion transport"/>
    <property type="evidence" value="ECO:0007669"/>
    <property type="project" value="UniProtKB-KW"/>
</dbReference>
<evidence type="ECO:0000256" key="9">
    <source>
        <dbReference type="ARBA" id="ARBA00023065"/>
    </source>
</evidence>
<evidence type="ECO:0000256" key="4">
    <source>
        <dbReference type="ARBA" id="ARBA00022452"/>
    </source>
</evidence>
<evidence type="ECO:0000259" key="16">
    <source>
        <dbReference type="Pfam" id="PF22461"/>
    </source>
</evidence>
<evidence type="ECO:0000313" key="18">
    <source>
        <dbReference type="Proteomes" id="UP000069205"/>
    </source>
</evidence>
<keyword evidence="4" id="KW-1134">Transmembrane beta strand</keyword>
<proteinExistence type="inferred from homology"/>